<dbReference type="WBParaSite" id="JU765_v2.g10117.t1">
    <property type="protein sequence ID" value="JU765_v2.g10117.t1"/>
    <property type="gene ID" value="JU765_v2.g10117"/>
</dbReference>
<dbReference type="Proteomes" id="UP000887576">
    <property type="component" value="Unplaced"/>
</dbReference>
<organism evidence="1 2">
    <name type="scientific">Panagrolaimus sp. JU765</name>
    <dbReference type="NCBI Taxonomy" id="591449"/>
    <lineage>
        <taxon>Eukaryota</taxon>
        <taxon>Metazoa</taxon>
        <taxon>Ecdysozoa</taxon>
        <taxon>Nematoda</taxon>
        <taxon>Chromadorea</taxon>
        <taxon>Rhabditida</taxon>
        <taxon>Tylenchina</taxon>
        <taxon>Panagrolaimomorpha</taxon>
        <taxon>Panagrolaimoidea</taxon>
        <taxon>Panagrolaimidae</taxon>
        <taxon>Panagrolaimus</taxon>
    </lineage>
</organism>
<proteinExistence type="predicted"/>
<evidence type="ECO:0000313" key="2">
    <source>
        <dbReference type="WBParaSite" id="JU765_v2.g10117.t1"/>
    </source>
</evidence>
<sequence>MSVCTMLSTLNFLFLAVVVGNTVGDPTALLEHILDHYDKRIRPFADVDRPVMVEMTIVLGILTELRENQQLMSIVISHVQKWTDPKLAWDVDKFKGVKQVVVPQSLLWMPKLFIYNSMDTKAMLTDDRYDVRVFHTGQVKINIPQYVSCICRLQIDMFPFDTQFCAVALASPLLNTEEMDVNATQPPKDSYFAGNAEWEVMNVTVRHMKFMEDGEFRAEVHYILHLHRRPIYYLTVIVAPTFLISALSILGIFSPGSNDGPRGEKVSLGLGSLLALTVLLDIVAGAMPKSNSVPLLGYYIIAVIILCAAAVGISMGFLALSRQFIQTSKMPSDFAYKCLWMSPRKRHIDYWKASEYNDHYDIQLPKFPDLIAIYNQIHEIAAAQTTFRKKLEKQKWNTMVETEWNRLFSRFDYFFLFLFQALNLIVLLLFLRNAWLPVPELPADFMV</sequence>
<accession>A0AC34PUS9</accession>
<name>A0AC34PUS9_9BILA</name>
<protein>
    <submittedName>
        <fullName evidence="2">Uncharacterized protein</fullName>
    </submittedName>
</protein>
<evidence type="ECO:0000313" key="1">
    <source>
        <dbReference type="Proteomes" id="UP000887576"/>
    </source>
</evidence>
<reference evidence="2" key="1">
    <citation type="submission" date="2022-11" db="UniProtKB">
        <authorList>
            <consortium name="WormBaseParasite"/>
        </authorList>
    </citation>
    <scope>IDENTIFICATION</scope>
</reference>